<reference evidence="1 2" key="1">
    <citation type="journal article" date="2015" name="Int. J. Syst. Evol. Microbiol.">
        <title>Description of Sphingopyxis fribergensis sp. nov. - a soil bacterium with the ability to degrade styrene and phenylacetic acid.</title>
        <authorList>
            <person name="Oelschlagel M."/>
            <person name="Ruckert C."/>
            <person name="Kalinowski J."/>
            <person name="Schmidt G."/>
            <person name="Schlomann M."/>
            <person name="Tischler D."/>
        </authorList>
    </citation>
    <scope>NUCLEOTIDE SEQUENCE [LARGE SCALE GENOMIC DNA]</scope>
    <source>
        <strain evidence="1 2">Kp5.2</strain>
        <plasmid evidence="1">pSfKp5.2</plasmid>
    </source>
</reference>
<dbReference type="OrthoDB" id="7448864at2"/>
<protein>
    <recommendedName>
        <fullName evidence="3">SRPBCC domain-containing protein</fullName>
    </recommendedName>
</protein>
<proteinExistence type="predicted"/>
<dbReference type="SUPFAM" id="SSF55961">
    <property type="entry name" value="Bet v1-like"/>
    <property type="match status" value="1"/>
</dbReference>
<accession>A0A0A7PNV4</accession>
<evidence type="ECO:0000313" key="1">
    <source>
        <dbReference type="EMBL" id="AJA11766.1"/>
    </source>
</evidence>
<sequence length="158" mass="18544">MFEVTQETHIARSPAQVWDVLANFERYEQWSPYVRPKGSPEQGKEIDYSFRMNPANPRFWPVTAIVSEWEPCAKLGFDVRLNWMLTIEERFVLEPAAGGTRLVHSFRCRGLLARLRLSKARRNFKEILNETDRLLTRYLSRPANKPVLSAKPKRKGRR</sequence>
<keyword evidence="1" id="KW-0614">Plasmid</keyword>
<geneLocation type="plasmid" evidence="1 2">
    <name>pSfKp5.2</name>
</geneLocation>
<keyword evidence="2" id="KW-1185">Reference proteome</keyword>
<dbReference type="AlphaFoldDB" id="A0A0A7PNV4"/>
<evidence type="ECO:0000313" key="2">
    <source>
        <dbReference type="Proteomes" id="UP000030907"/>
    </source>
</evidence>
<dbReference type="InterPro" id="IPR019587">
    <property type="entry name" value="Polyketide_cyclase/dehydratase"/>
</dbReference>
<dbReference type="Pfam" id="PF10604">
    <property type="entry name" value="Polyketide_cyc2"/>
    <property type="match status" value="1"/>
</dbReference>
<dbReference type="HOGENOM" id="CLU_069867_4_0_5"/>
<dbReference type="Gene3D" id="3.30.530.20">
    <property type="match status" value="1"/>
</dbReference>
<dbReference type="CDD" id="cd07822">
    <property type="entry name" value="SRPBCC_4"/>
    <property type="match status" value="1"/>
</dbReference>
<dbReference type="Proteomes" id="UP000030907">
    <property type="component" value="Plasmid pSfKp5.2"/>
</dbReference>
<gene>
    <name evidence="1" type="ORF">SKP52_24645</name>
</gene>
<dbReference type="RefSeq" id="WP_040110226.1">
    <property type="nucleotide sequence ID" value="NZ_CP009123.1"/>
</dbReference>
<dbReference type="EMBL" id="CP009123">
    <property type="protein sequence ID" value="AJA11766.1"/>
    <property type="molecule type" value="Genomic_DNA"/>
</dbReference>
<dbReference type="KEGG" id="sphk:SKP52_24645"/>
<organism evidence="1 2">
    <name type="scientific">Sphingopyxis fribergensis</name>
    <dbReference type="NCBI Taxonomy" id="1515612"/>
    <lineage>
        <taxon>Bacteria</taxon>
        <taxon>Pseudomonadati</taxon>
        <taxon>Pseudomonadota</taxon>
        <taxon>Alphaproteobacteria</taxon>
        <taxon>Sphingomonadales</taxon>
        <taxon>Sphingomonadaceae</taxon>
        <taxon>Sphingopyxis</taxon>
    </lineage>
</organism>
<dbReference type="InterPro" id="IPR023393">
    <property type="entry name" value="START-like_dom_sf"/>
</dbReference>
<evidence type="ECO:0008006" key="3">
    <source>
        <dbReference type="Google" id="ProtNLM"/>
    </source>
</evidence>
<name>A0A0A7PNV4_9SPHN</name>